<dbReference type="PANTHER" id="PTHR35333:SF3">
    <property type="entry name" value="BETA-LACTAMASE-TYPE TRANSPEPTIDASE FOLD CONTAINING PROTEIN"/>
    <property type="match status" value="1"/>
</dbReference>
<dbReference type="EMBL" id="LNYY01000004">
    <property type="protein sequence ID" value="KTD71443.1"/>
    <property type="molecule type" value="Genomic_DNA"/>
</dbReference>
<dbReference type="InterPro" id="IPR023650">
    <property type="entry name" value="Beta-lactam_class-A_AS"/>
</dbReference>
<evidence type="ECO:0000256" key="6">
    <source>
        <dbReference type="RuleBase" id="RU361140"/>
    </source>
</evidence>
<evidence type="ECO:0000256" key="3">
    <source>
        <dbReference type="ARBA" id="ARBA00012865"/>
    </source>
</evidence>
<keyword evidence="5 6" id="KW-0046">Antibiotic resistance</keyword>
<comment type="similarity">
    <text evidence="2 6">Belongs to the class-A beta-lactamase family.</text>
</comment>
<dbReference type="InterPro" id="IPR045155">
    <property type="entry name" value="Beta-lactam_cat"/>
</dbReference>
<organism evidence="8 9">
    <name type="scientific">Legionella steelei</name>
    <dbReference type="NCBI Taxonomy" id="947033"/>
    <lineage>
        <taxon>Bacteria</taxon>
        <taxon>Pseudomonadati</taxon>
        <taxon>Pseudomonadota</taxon>
        <taxon>Gammaproteobacteria</taxon>
        <taxon>Legionellales</taxon>
        <taxon>Legionellaceae</taxon>
        <taxon>Legionella</taxon>
    </lineage>
</organism>
<dbReference type="InterPro" id="IPR000871">
    <property type="entry name" value="Beta-lactam_class-A"/>
</dbReference>
<feature type="domain" description="Beta-lactamase class A catalytic" evidence="7">
    <location>
        <begin position="85"/>
        <end position="351"/>
    </location>
</feature>
<keyword evidence="9" id="KW-1185">Reference proteome</keyword>
<dbReference type="Pfam" id="PF13354">
    <property type="entry name" value="Beta-lactamase2"/>
    <property type="match status" value="1"/>
</dbReference>
<evidence type="ECO:0000313" key="8">
    <source>
        <dbReference type="EMBL" id="KTD71443.1"/>
    </source>
</evidence>
<sequence>MSDYLIIDAKKLNKNNEKWIKYHMKKLLAQHTNTLSIKSTVMCWFLGFVFSVNGFAAPSDAELIRKLNVIEKKSNTIMGITAIYIEKNKVIAHNSNQRFFMASTIKLPIAMAFLHRVDEKKDSLNRVIKMDARNSVPGSGALHYLFEKKKLNISLKQILMHTLKNSDNSASDALLQAANGPKYVAQRMSALGFNNIFINRSIMEMFVDTNHVDRTFLKKRQPVYSWQKISNRVPLREKQKAWQRFENDTRDTTTPNDMAKLLVKLYKKQALSESSTNLLMKIMEQCRTGRSRIRGLLPPSVKVAHKTGTWSIYERDYLRYPGSKKLYRFVSDVGIITLPNNKGHIAIAVYVKSKSASDYPRSHAIALASRAIYDHFMKS</sequence>
<comment type="caution">
    <text evidence="8">The sequence shown here is derived from an EMBL/GenBank/DDBJ whole genome shotgun (WGS) entry which is preliminary data.</text>
</comment>
<dbReference type="Gene3D" id="3.40.710.10">
    <property type="entry name" value="DD-peptidase/beta-lactamase superfamily"/>
    <property type="match status" value="1"/>
</dbReference>
<evidence type="ECO:0000256" key="2">
    <source>
        <dbReference type="ARBA" id="ARBA00009009"/>
    </source>
</evidence>
<dbReference type="GO" id="GO:0046677">
    <property type="term" value="P:response to antibiotic"/>
    <property type="evidence" value="ECO:0007669"/>
    <property type="project" value="UniProtKB-UniRule"/>
</dbReference>
<dbReference type="InterPro" id="IPR012338">
    <property type="entry name" value="Beta-lactam/transpept-like"/>
</dbReference>
<accession>A0A0W0ZRM3</accession>
<gene>
    <name evidence="8" type="ORF">Lste_0209</name>
</gene>
<dbReference type="GO" id="GO:0030655">
    <property type="term" value="P:beta-lactam antibiotic catabolic process"/>
    <property type="evidence" value="ECO:0007669"/>
    <property type="project" value="InterPro"/>
</dbReference>
<dbReference type="PROSITE" id="PS00146">
    <property type="entry name" value="BETA_LACTAMASE_A"/>
    <property type="match status" value="1"/>
</dbReference>
<evidence type="ECO:0000259" key="7">
    <source>
        <dbReference type="Pfam" id="PF13354"/>
    </source>
</evidence>
<dbReference type="GO" id="GO:0008800">
    <property type="term" value="F:beta-lactamase activity"/>
    <property type="evidence" value="ECO:0007669"/>
    <property type="project" value="UniProtKB-UniRule"/>
</dbReference>
<name>A0A0W0ZRM3_9GAMM</name>
<evidence type="ECO:0000256" key="4">
    <source>
        <dbReference type="ARBA" id="ARBA00022801"/>
    </source>
</evidence>
<dbReference type="SUPFAM" id="SSF56601">
    <property type="entry name" value="beta-lactamase/transpeptidase-like"/>
    <property type="match status" value="1"/>
</dbReference>
<protein>
    <recommendedName>
        <fullName evidence="3 6">Beta-lactamase</fullName>
        <ecNumber evidence="3 6">3.5.2.6</ecNumber>
    </recommendedName>
</protein>
<dbReference type="PANTHER" id="PTHR35333">
    <property type="entry name" value="BETA-LACTAMASE"/>
    <property type="match status" value="1"/>
</dbReference>
<evidence type="ECO:0000256" key="1">
    <source>
        <dbReference type="ARBA" id="ARBA00001526"/>
    </source>
</evidence>
<dbReference type="EC" id="3.5.2.6" evidence="3 6"/>
<dbReference type="PATRIC" id="fig|947033.5.peg.227"/>
<proteinExistence type="inferred from homology"/>
<dbReference type="AlphaFoldDB" id="A0A0W0ZRM3"/>
<evidence type="ECO:0000313" key="9">
    <source>
        <dbReference type="Proteomes" id="UP000054926"/>
    </source>
</evidence>
<comment type="catalytic activity">
    <reaction evidence="1 6">
        <text>a beta-lactam + H2O = a substituted beta-amino acid</text>
        <dbReference type="Rhea" id="RHEA:20401"/>
        <dbReference type="ChEBI" id="CHEBI:15377"/>
        <dbReference type="ChEBI" id="CHEBI:35627"/>
        <dbReference type="ChEBI" id="CHEBI:140347"/>
        <dbReference type="EC" id="3.5.2.6"/>
    </reaction>
</comment>
<dbReference type="NCBIfam" id="NF033103">
    <property type="entry name" value="bla_class_A"/>
    <property type="match status" value="1"/>
</dbReference>
<dbReference type="STRING" id="947033.Lste_0209"/>
<keyword evidence="4 6" id="KW-0378">Hydrolase</keyword>
<dbReference type="Proteomes" id="UP000054926">
    <property type="component" value="Unassembled WGS sequence"/>
</dbReference>
<reference evidence="8 9" key="1">
    <citation type="submission" date="2015-11" db="EMBL/GenBank/DDBJ databases">
        <title>Genomic analysis of 38 Legionella species identifies large and diverse effector repertoires.</title>
        <authorList>
            <person name="Burstein D."/>
            <person name="Amaro F."/>
            <person name="Zusman T."/>
            <person name="Lifshitz Z."/>
            <person name="Cohen O."/>
            <person name="Gilbert J.A."/>
            <person name="Pupko T."/>
            <person name="Shuman H.A."/>
            <person name="Segal G."/>
        </authorList>
    </citation>
    <scope>NUCLEOTIDE SEQUENCE [LARGE SCALE GENOMIC DNA]</scope>
    <source>
        <strain evidence="8 9">IMVS3376</strain>
    </source>
</reference>
<dbReference type="PRINTS" id="PR00118">
    <property type="entry name" value="BLACTAMASEA"/>
</dbReference>
<evidence type="ECO:0000256" key="5">
    <source>
        <dbReference type="ARBA" id="ARBA00023251"/>
    </source>
</evidence>